<comment type="caution">
    <text evidence="5">The sequence shown here is derived from an EMBL/GenBank/DDBJ whole genome shotgun (WGS) entry which is preliminary data.</text>
</comment>
<feature type="binding site" evidence="2">
    <location>
        <position position="107"/>
    </location>
    <ligand>
        <name>substrate</name>
    </ligand>
</feature>
<feature type="binding site" evidence="2">
    <location>
        <position position="83"/>
    </location>
    <ligand>
        <name>Mg(2+)</name>
        <dbReference type="ChEBI" id="CHEBI:18420"/>
        <label>4</label>
    </ligand>
</feature>
<keyword evidence="2 5" id="KW-0808">Transferase</keyword>
<feature type="binding site" evidence="2">
    <location>
        <begin position="176"/>
        <end position="177"/>
    </location>
    <ligand>
        <name>ATP</name>
        <dbReference type="ChEBI" id="CHEBI:30616"/>
    </ligand>
</feature>
<reference evidence="5" key="1">
    <citation type="journal article" date="2020" name="mSystems">
        <title>Genome- and Community-Level Interaction Insights into Carbon Utilization and Element Cycling Functions of Hydrothermarchaeota in Hydrothermal Sediment.</title>
        <authorList>
            <person name="Zhou Z."/>
            <person name="Liu Y."/>
            <person name="Xu W."/>
            <person name="Pan J."/>
            <person name="Luo Z.H."/>
            <person name="Li M."/>
        </authorList>
    </citation>
    <scope>NUCLEOTIDE SEQUENCE [LARGE SCALE GENOMIC DNA]</scope>
    <source>
        <strain evidence="5">SpSt-767</strain>
    </source>
</reference>
<dbReference type="Gene3D" id="3.90.650.10">
    <property type="entry name" value="PurM-like C-terminal domain"/>
    <property type="match status" value="1"/>
</dbReference>
<feature type="domain" description="PurM-like C-terminal" evidence="4">
    <location>
        <begin position="207"/>
        <end position="361"/>
    </location>
</feature>
<feature type="binding site" evidence="2">
    <location>
        <position position="177"/>
    </location>
    <ligand>
        <name>Mg(2+)</name>
        <dbReference type="ChEBI" id="CHEBI:18420"/>
        <label>1</label>
    </ligand>
</feature>
<feature type="domain" description="PurM-like N-terminal" evidence="3">
    <location>
        <begin position="82"/>
        <end position="195"/>
    </location>
</feature>
<feature type="binding site" evidence="2">
    <location>
        <position position="100"/>
    </location>
    <ligand>
        <name>Mg(2+)</name>
        <dbReference type="ChEBI" id="CHEBI:18420"/>
        <label>1</label>
    </ligand>
</feature>
<proteinExistence type="inferred from homology"/>
<gene>
    <name evidence="2 5" type="primary">thiL</name>
    <name evidence="5" type="ORF">ENV52_11415</name>
</gene>
<dbReference type="GO" id="GO:0005524">
    <property type="term" value="F:ATP binding"/>
    <property type="evidence" value="ECO:0007669"/>
    <property type="project" value="UniProtKB-UniRule"/>
</dbReference>
<dbReference type="EMBL" id="DTGR01000179">
    <property type="protein sequence ID" value="HHS30295.1"/>
    <property type="molecule type" value="Genomic_DNA"/>
</dbReference>
<sequence length="391" mass="40893">MPPQAPSSPGWHGQESSGPQELIEKARRICSPSIHLAKGSSASTYSSRHGMTRSRFGEVELIARLAGIFGAAPPEVAIGIADDCAALNLGGPDYWLWTMDSLVEGVHFDLAYMSLAQLGRKSLAVNLSDLAAMGGVARYALLSLGWPPDRDLSGALEFGEGLAACARDFGVAVIGGDTVSSPAGLAITLTVLGMVPKSEMLRRSGARAGDLIYVTGPLGEAAAGLEILRRGLQLDPTLSEPLIRAHLTPQPQVAAGRLLAREGLATACIDLSDGIATDLMHICRLSGVGAKLSAEALPVPSGVKIVARMVDHNPLELALQGGEDYQLLFTCSPAQAALLPTVFARAGLRLPNRIGEVVEGTDVLLLSPGNEKIISGGGYDHFRLDPQTSKN</sequence>
<dbReference type="EC" id="2.7.4.16" evidence="2"/>
<dbReference type="CDD" id="cd02194">
    <property type="entry name" value="ThiL"/>
    <property type="match status" value="1"/>
</dbReference>
<feature type="binding site" evidence="2">
    <location>
        <position position="272"/>
    </location>
    <ligand>
        <name>ATP</name>
        <dbReference type="ChEBI" id="CHEBI:30616"/>
    </ligand>
</feature>
<dbReference type="GO" id="GO:0009030">
    <property type="term" value="F:thiamine-phosphate kinase activity"/>
    <property type="evidence" value="ECO:0007669"/>
    <property type="project" value="UniProtKB-UniRule"/>
</dbReference>
<evidence type="ECO:0000259" key="4">
    <source>
        <dbReference type="Pfam" id="PF02769"/>
    </source>
</evidence>
<keyword evidence="2" id="KW-0067">ATP-binding</keyword>
<name>A0A7V6A539_9BACT</name>
<keyword evidence="2" id="KW-0460">Magnesium</keyword>
<feature type="binding site" evidence="2">
    <location>
        <position position="323"/>
    </location>
    <ligand>
        <name>substrate</name>
    </ligand>
</feature>
<evidence type="ECO:0000256" key="2">
    <source>
        <dbReference type="HAMAP-Rule" id="MF_02128"/>
    </source>
</evidence>
<dbReference type="PANTHER" id="PTHR30270:SF0">
    <property type="entry name" value="THIAMINE-MONOPHOSPHATE KINASE"/>
    <property type="match status" value="1"/>
</dbReference>
<comment type="miscellaneous">
    <text evidence="2">Reaction mechanism of ThiL seems to utilize a direct, inline transfer of the gamma-phosphate of ATP to TMP rather than a phosphorylated enzyme intermediate.</text>
</comment>
<dbReference type="SUPFAM" id="SSF55326">
    <property type="entry name" value="PurM N-terminal domain-like"/>
    <property type="match status" value="1"/>
</dbReference>
<dbReference type="Pfam" id="PF02769">
    <property type="entry name" value="AIRS_C"/>
    <property type="match status" value="1"/>
</dbReference>
<feature type="binding site" evidence="2">
    <location>
        <position position="129"/>
    </location>
    <ligand>
        <name>Mg(2+)</name>
        <dbReference type="ChEBI" id="CHEBI:18420"/>
        <label>4</label>
    </ligand>
</feature>
<comment type="similarity">
    <text evidence="2">Belongs to the thiamine-monophosphate kinase family.</text>
</comment>
<dbReference type="GO" id="GO:0009229">
    <property type="term" value="P:thiamine diphosphate biosynthetic process"/>
    <property type="evidence" value="ECO:0007669"/>
    <property type="project" value="UniProtKB-UniRule"/>
</dbReference>
<keyword evidence="2 5" id="KW-0418">Kinase</keyword>
<evidence type="ECO:0000259" key="3">
    <source>
        <dbReference type="Pfam" id="PF00586"/>
    </source>
</evidence>
<keyword evidence="2" id="KW-0547">Nucleotide-binding</keyword>
<feature type="binding site" evidence="2">
    <location>
        <position position="379"/>
    </location>
    <ligand>
        <name>substrate</name>
    </ligand>
</feature>
<feature type="binding site" evidence="2">
    <location>
        <position position="100"/>
    </location>
    <ligand>
        <name>Mg(2+)</name>
        <dbReference type="ChEBI" id="CHEBI:18420"/>
        <label>2</label>
    </ligand>
</feature>
<dbReference type="SUPFAM" id="SSF56042">
    <property type="entry name" value="PurM C-terminal domain-like"/>
    <property type="match status" value="1"/>
</dbReference>
<comment type="caution">
    <text evidence="2">Lacks conserved residue(s) required for the propagation of feature annotation.</text>
</comment>
<dbReference type="UniPathway" id="UPA00060">
    <property type="reaction ID" value="UER00142"/>
</dbReference>
<feature type="binding site" evidence="2">
    <location>
        <position position="129"/>
    </location>
    <ligand>
        <name>Mg(2+)</name>
        <dbReference type="ChEBI" id="CHEBI:18420"/>
        <label>3</label>
    </ligand>
</feature>
<dbReference type="Gene3D" id="3.30.1330.10">
    <property type="entry name" value="PurM-like, N-terminal domain"/>
    <property type="match status" value="1"/>
</dbReference>
<feature type="binding site" evidence="2">
    <location>
        <position position="273"/>
    </location>
    <ligand>
        <name>Mg(2+)</name>
        <dbReference type="ChEBI" id="CHEBI:18420"/>
        <label>5</label>
    </ligand>
</feature>
<dbReference type="GO" id="GO:0009228">
    <property type="term" value="P:thiamine biosynthetic process"/>
    <property type="evidence" value="ECO:0007669"/>
    <property type="project" value="UniProtKB-KW"/>
</dbReference>
<protein>
    <recommendedName>
        <fullName evidence="2">Thiamine-monophosphate kinase</fullName>
        <shortName evidence="2">TMP kinase</shortName>
        <shortName evidence="2">Thiamine-phosphate kinase</shortName>
        <ecNumber evidence="2">2.7.4.16</ecNumber>
    </recommendedName>
</protein>
<feature type="binding site" evidence="2">
    <location>
        <position position="83"/>
    </location>
    <ligand>
        <name>Mg(2+)</name>
        <dbReference type="ChEBI" id="CHEBI:18420"/>
        <label>3</label>
    </ligand>
</feature>
<dbReference type="HAMAP" id="MF_02128">
    <property type="entry name" value="TMP_kinase"/>
    <property type="match status" value="1"/>
</dbReference>
<evidence type="ECO:0000313" key="5">
    <source>
        <dbReference type="EMBL" id="HHS30295.1"/>
    </source>
</evidence>
<organism evidence="5">
    <name type="scientific">Desulfobacca acetoxidans</name>
    <dbReference type="NCBI Taxonomy" id="60893"/>
    <lineage>
        <taxon>Bacteria</taxon>
        <taxon>Pseudomonadati</taxon>
        <taxon>Thermodesulfobacteriota</taxon>
        <taxon>Desulfobaccia</taxon>
        <taxon>Desulfobaccales</taxon>
        <taxon>Desulfobaccaceae</taxon>
        <taxon>Desulfobacca</taxon>
    </lineage>
</organism>
<feature type="binding site" evidence="2">
    <location>
        <position position="129"/>
    </location>
    <ligand>
        <name>Mg(2+)</name>
        <dbReference type="ChEBI" id="CHEBI:18420"/>
        <label>2</label>
    </ligand>
</feature>
<accession>A0A7V6A539</accession>
<keyword evidence="1 2" id="KW-0784">Thiamine biosynthesis</keyword>
<evidence type="ECO:0000256" key="1">
    <source>
        <dbReference type="ARBA" id="ARBA00022977"/>
    </source>
</evidence>
<dbReference type="InterPro" id="IPR010918">
    <property type="entry name" value="PurM-like_C_dom"/>
</dbReference>
<feature type="binding site" evidence="2">
    <location>
        <position position="98"/>
    </location>
    <ligand>
        <name>Mg(2+)</name>
        <dbReference type="ChEBI" id="CHEBI:18420"/>
        <label>4</label>
    </ligand>
</feature>
<feature type="binding site" evidence="2">
    <location>
        <position position="270"/>
    </location>
    <ligand>
        <name>Mg(2+)</name>
        <dbReference type="ChEBI" id="CHEBI:18420"/>
        <label>3</label>
    </ligand>
</feature>
<comment type="catalytic activity">
    <reaction evidence="2">
        <text>thiamine phosphate + ATP = thiamine diphosphate + ADP</text>
        <dbReference type="Rhea" id="RHEA:15913"/>
        <dbReference type="ChEBI" id="CHEBI:30616"/>
        <dbReference type="ChEBI" id="CHEBI:37575"/>
        <dbReference type="ChEBI" id="CHEBI:58937"/>
        <dbReference type="ChEBI" id="CHEBI:456216"/>
        <dbReference type="EC" id="2.7.4.16"/>
    </reaction>
</comment>
<dbReference type="NCBIfam" id="TIGR01379">
    <property type="entry name" value="thiL"/>
    <property type="match status" value="1"/>
</dbReference>
<comment type="pathway">
    <text evidence="2">Cofactor biosynthesis; thiamine diphosphate biosynthesis; thiamine diphosphate from thiamine phosphate: step 1/1.</text>
</comment>
<comment type="function">
    <text evidence="2">Catalyzes the ATP-dependent phosphorylation of thiamine-monophosphate (TMP) to form thiamine-pyrophosphate (TPP), the active form of vitamin B1.</text>
</comment>
<dbReference type="PANTHER" id="PTHR30270">
    <property type="entry name" value="THIAMINE-MONOPHOSPHATE KINASE"/>
    <property type="match status" value="1"/>
</dbReference>
<dbReference type="InterPro" id="IPR006283">
    <property type="entry name" value="ThiL-like"/>
</dbReference>
<dbReference type="AlphaFoldDB" id="A0A7V6A539"/>
<dbReference type="Pfam" id="PF00586">
    <property type="entry name" value="AIRS"/>
    <property type="match status" value="1"/>
</dbReference>
<dbReference type="InterPro" id="IPR036676">
    <property type="entry name" value="PurM-like_C_sf"/>
</dbReference>
<feature type="binding site" evidence="2">
    <location>
        <position position="203"/>
    </location>
    <ligand>
        <name>ATP</name>
        <dbReference type="ChEBI" id="CHEBI:30616"/>
    </ligand>
</feature>
<dbReference type="InterPro" id="IPR016188">
    <property type="entry name" value="PurM-like_N"/>
</dbReference>
<dbReference type="GO" id="GO:0000287">
    <property type="term" value="F:magnesium ion binding"/>
    <property type="evidence" value="ECO:0007669"/>
    <property type="project" value="UniProtKB-UniRule"/>
</dbReference>
<dbReference type="InterPro" id="IPR036921">
    <property type="entry name" value="PurM-like_N_sf"/>
</dbReference>
<keyword evidence="2" id="KW-0479">Metal-binding</keyword>